<feature type="compositionally biased region" description="Basic residues" evidence="1">
    <location>
        <begin position="10"/>
        <end position="19"/>
    </location>
</feature>
<evidence type="ECO:0000313" key="2">
    <source>
        <dbReference type="EMBL" id="VDC86862.1"/>
    </source>
</evidence>
<dbReference type="EMBL" id="LR031872">
    <property type="protein sequence ID" value="VDC86862.1"/>
    <property type="molecule type" value="Genomic_DNA"/>
</dbReference>
<feature type="region of interest" description="Disordered" evidence="1">
    <location>
        <begin position="1"/>
        <end position="39"/>
    </location>
</feature>
<reference evidence="2" key="1">
    <citation type="submission" date="2018-11" db="EMBL/GenBank/DDBJ databases">
        <authorList>
            <consortium name="Genoscope - CEA"/>
            <person name="William W."/>
        </authorList>
    </citation>
    <scope>NUCLEOTIDE SEQUENCE</scope>
</reference>
<evidence type="ECO:0000256" key="1">
    <source>
        <dbReference type="SAM" id="MobiDB-lite"/>
    </source>
</evidence>
<gene>
    <name evidence="2" type="ORF">BOLC3T13558H</name>
</gene>
<feature type="non-terminal residue" evidence="2">
    <location>
        <position position="1"/>
    </location>
</feature>
<sequence>VCNENEGNKKRSYTSRRHSPLMSNPNFPDSIPDANTTDEDTEKHLFVRQVFMDQSAFKTHMSLYALANKFRLCITTN</sequence>
<protein>
    <submittedName>
        <fullName evidence="2">Uncharacterized protein</fullName>
    </submittedName>
</protein>
<organism evidence="2">
    <name type="scientific">Brassica oleracea</name>
    <name type="common">Wild cabbage</name>
    <dbReference type="NCBI Taxonomy" id="3712"/>
    <lineage>
        <taxon>Eukaryota</taxon>
        <taxon>Viridiplantae</taxon>
        <taxon>Streptophyta</taxon>
        <taxon>Embryophyta</taxon>
        <taxon>Tracheophyta</taxon>
        <taxon>Spermatophyta</taxon>
        <taxon>Magnoliopsida</taxon>
        <taxon>eudicotyledons</taxon>
        <taxon>Gunneridae</taxon>
        <taxon>Pentapetalae</taxon>
        <taxon>rosids</taxon>
        <taxon>malvids</taxon>
        <taxon>Brassicales</taxon>
        <taxon>Brassicaceae</taxon>
        <taxon>Brassiceae</taxon>
        <taxon>Brassica</taxon>
    </lineage>
</organism>
<proteinExistence type="predicted"/>
<dbReference type="AlphaFoldDB" id="A0A3P6A3A0"/>
<name>A0A3P6A3A0_BRAOL</name>
<accession>A0A3P6A3A0</accession>